<evidence type="ECO:0000313" key="2">
    <source>
        <dbReference type="Proteomes" id="UP000467841"/>
    </source>
</evidence>
<name>A0A6D2LCB9_9BRAS</name>
<keyword evidence="2" id="KW-1185">Reference proteome</keyword>
<protein>
    <submittedName>
        <fullName evidence="1">Uncharacterized protein</fullName>
    </submittedName>
</protein>
<dbReference type="EMBL" id="CACVBM020001684">
    <property type="protein sequence ID" value="CAA7057324.1"/>
    <property type="molecule type" value="Genomic_DNA"/>
</dbReference>
<organism evidence="1 2">
    <name type="scientific">Microthlaspi erraticum</name>
    <dbReference type="NCBI Taxonomy" id="1685480"/>
    <lineage>
        <taxon>Eukaryota</taxon>
        <taxon>Viridiplantae</taxon>
        <taxon>Streptophyta</taxon>
        <taxon>Embryophyta</taxon>
        <taxon>Tracheophyta</taxon>
        <taxon>Spermatophyta</taxon>
        <taxon>Magnoliopsida</taxon>
        <taxon>eudicotyledons</taxon>
        <taxon>Gunneridae</taxon>
        <taxon>Pentapetalae</taxon>
        <taxon>rosids</taxon>
        <taxon>malvids</taxon>
        <taxon>Brassicales</taxon>
        <taxon>Brassicaceae</taxon>
        <taxon>Coluteocarpeae</taxon>
        <taxon>Microthlaspi</taxon>
    </lineage>
</organism>
<dbReference type="AlphaFoldDB" id="A0A6D2LCB9"/>
<comment type="caution">
    <text evidence="1">The sequence shown here is derived from an EMBL/GenBank/DDBJ whole genome shotgun (WGS) entry which is preliminary data.</text>
</comment>
<dbReference type="Proteomes" id="UP000467841">
    <property type="component" value="Unassembled WGS sequence"/>
</dbReference>
<sequence>MESVVKPLIIKPSDPLFGVLSEDQYESTNSTNWAKAAAHKENKVLAKAIKATSCPVEGLASDFSEALDASVTSELNSGPFKFNLTGYRIGFYEAGPSGEKKRFECLCV</sequence>
<reference evidence="1" key="1">
    <citation type="submission" date="2020-01" db="EMBL/GenBank/DDBJ databases">
        <authorList>
            <person name="Mishra B."/>
        </authorList>
    </citation>
    <scope>NUCLEOTIDE SEQUENCE [LARGE SCALE GENOMIC DNA]</scope>
</reference>
<evidence type="ECO:0000313" key="1">
    <source>
        <dbReference type="EMBL" id="CAA7057324.1"/>
    </source>
</evidence>
<proteinExistence type="predicted"/>
<gene>
    <name evidence="1" type="ORF">MERR_LOCUS44560</name>
</gene>
<accession>A0A6D2LCB9</accession>